<evidence type="ECO:0000256" key="2">
    <source>
        <dbReference type="ARBA" id="ARBA00022475"/>
    </source>
</evidence>
<keyword evidence="3" id="KW-0997">Cell inner membrane</keyword>
<dbReference type="SUPFAM" id="SSF52540">
    <property type="entry name" value="P-loop containing nucleoside triphosphate hydrolases"/>
    <property type="match status" value="1"/>
</dbReference>
<dbReference type="EMBL" id="CP066076">
    <property type="protein sequence ID" value="QQC66253.1"/>
    <property type="molecule type" value="Genomic_DNA"/>
</dbReference>
<dbReference type="SMART" id="SM00382">
    <property type="entry name" value="AAA"/>
    <property type="match status" value="1"/>
</dbReference>
<protein>
    <submittedName>
        <fullName evidence="7">ABC transporter ATP-binding protein</fullName>
    </submittedName>
</protein>
<keyword evidence="4" id="KW-0547">Nucleotide-binding</keyword>
<feature type="domain" description="ABC transporter" evidence="6">
    <location>
        <begin position="4"/>
        <end position="245"/>
    </location>
</feature>
<dbReference type="GO" id="GO:0005886">
    <property type="term" value="C:plasma membrane"/>
    <property type="evidence" value="ECO:0007669"/>
    <property type="project" value="TreeGrafter"/>
</dbReference>
<dbReference type="Pfam" id="PF00005">
    <property type="entry name" value="ABC_tran"/>
    <property type="match status" value="1"/>
</dbReference>
<dbReference type="GO" id="GO:1903806">
    <property type="term" value="P:L-isoleucine import across plasma membrane"/>
    <property type="evidence" value="ECO:0007669"/>
    <property type="project" value="TreeGrafter"/>
</dbReference>
<dbReference type="InterPro" id="IPR027417">
    <property type="entry name" value="P-loop_NTPase"/>
</dbReference>
<dbReference type="CDD" id="cd03219">
    <property type="entry name" value="ABC_Mj1267_LivG_branched"/>
    <property type="match status" value="1"/>
</dbReference>
<sequence length="272" mass="29272">MSLLRVSGLSKSFGGLKAVDNVSFDLEAGQLLALLGPNGAGKSTCFNMVNGQLPPSSGSICLNGHELVGMRPRDIWRLGVGRTFQIAATFNSMTVLENVQMALVSRERKTFGLWRATGARYADEAFALLEQVGMGADAKRACGVLAYGDVKRVELAIALANRPKLLLMDEPTAGMAPKERNELMALTQRLVTEHKIGVLFTEHSMDVVFAYADRLIVLARGKLIAEGDADKIRNDPRVQEVYFGTGKTFRPHVPLRGAAGGADGAVERGTTP</sequence>
<dbReference type="KEGG" id="pgis:I6I06_26120"/>
<dbReference type="GO" id="GO:0042941">
    <property type="term" value="P:D-alanine transmembrane transport"/>
    <property type="evidence" value="ECO:0007669"/>
    <property type="project" value="TreeGrafter"/>
</dbReference>
<evidence type="ECO:0000313" key="8">
    <source>
        <dbReference type="Proteomes" id="UP000595610"/>
    </source>
</evidence>
<keyword evidence="3" id="KW-0472">Membrane</keyword>
<gene>
    <name evidence="7" type="ORF">I6I06_26120</name>
</gene>
<keyword evidence="1" id="KW-0813">Transport</keyword>
<reference evidence="7 8" key="1">
    <citation type="submission" date="2020-12" db="EMBL/GenBank/DDBJ databases">
        <title>FDA dAtabase for Regulatory Grade micrObial Sequences (FDA-ARGOS): Supporting development and validation of Infectious Disease Dx tests.</title>
        <authorList>
            <person name="Nelson B."/>
            <person name="Plummer A."/>
            <person name="Tallon L."/>
            <person name="Sadzewicz L."/>
            <person name="Zhao X."/>
            <person name="Boylan J."/>
            <person name="Ott S."/>
            <person name="Bowen H."/>
            <person name="Vavikolanu K."/>
            <person name="Mehta A."/>
            <person name="Aluvathingal J."/>
            <person name="Nadendla S."/>
            <person name="Myers T."/>
            <person name="Yan Y."/>
            <person name="Sichtig H."/>
        </authorList>
    </citation>
    <scope>NUCLEOTIDE SEQUENCE [LARGE SCALE GENOMIC DNA]</scope>
    <source>
        <strain evidence="7 8">FDAARGOS_1049</strain>
    </source>
</reference>
<dbReference type="GO" id="GO:0015192">
    <property type="term" value="F:L-phenylalanine transmembrane transporter activity"/>
    <property type="evidence" value="ECO:0007669"/>
    <property type="project" value="TreeGrafter"/>
</dbReference>
<dbReference type="Proteomes" id="UP000595610">
    <property type="component" value="Chromosome 2"/>
</dbReference>
<keyword evidence="2" id="KW-1003">Cell membrane</keyword>
<evidence type="ECO:0000259" key="6">
    <source>
        <dbReference type="PROSITE" id="PS50893"/>
    </source>
</evidence>
<organism evidence="7 8">
    <name type="scientific">Paraburkholderia ginsengisoli</name>
    <dbReference type="NCBI Taxonomy" id="311231"/>
    <lineage>
        <taxon>Bacteria</taxon>
        <taxon>Pseudomonadati</taxon>
        <taxon>Pseudomonadota</taxon>
        <taxon>Betaproteobacteria</taxon>
        <taxon>Burkholderiales</taxon>
        <taxon>Burkholderiaceae</taxon>
        <taxon>Paraburkholderia</taxon>
    </lineage>
</organism>
<keyword evidence="8" id="KW-1185">Reference proteome</keyword>
<evidence type="ECO:0000256" key="1">
    <source>
        <dbReference type="ARBA" id="ARBA00022448"/>
    </source>
</evidence>
<dbReference type="InterPro" id="IPR003593">
    <property type="entry name" value="AAA+_ATPase"/>
</dbReference>
<dbReference type="RefSeq" id="WP_042326192.1">
    <property type="nucleotide sequence ID" value="NZ_CP066076.1"/>
</dbReference>
<dbReference type="PROSITE" id="PS50893">
    <property type="entry name" value="ABC_TRANSPORTER_2"/>
    <property type="match status" value="1"/>
</dbReference>
<dbReference type="GO" id="GO:0016887">
    <property type="term" value="F:ATP hydrolysis activity"/>
    <property type="evidence" value="ECO:0007669"/>
    <property type="project" value="InterPro"/>
</dbReference>
<evidence type="ECO:0000256" key="5">
    <source>
        <dbReference type="ARBA" id="ARBA00022840"/>
    </source>
</evidence>
<dbReference type="Pfam" id="PF12399">
    <property type="entry name" value="BCA_ABC_TP_C"/>
    <property type="match status" value="1"/>
</dbReference>
<dbReference type="InterPro" id="IPR032823">
    <property type="entry name" value="BCA_ABC_TP_C"/>
</dbReference>
<name>A0A7T4N6T6_9BURK</name>
<dbReference type="AlphaFoldDB" id="A0A7T4N6T6"/>
<dbReference type="Gene3D" id="3.40.50.300">
    <property type="entry name" value="P-loop containing nucleotide triphosphate hydrolases"/>
    <property type="match status" value="1"/>
</dbReference>
<dbReference type="InterPro" id="IPR051120">
    <property type="entry name" value="ABC_AA/LPS_Transport"/>
</dbReference>
<dbReference type="GO" id="GO:0015188">
    <property type="term" value="F:L-isoleucine transmembrane transporter activity"/>
    <property type="evidence" value="ECO:0007669"/>
    <property type="project" value="TreeGrafter"/>
</dbReference>
<evidence type="ECO:0000313" key="7">
    <source>
        <dbReference type="EMBL" id="QQC66253.1"/>
    </source>
</evidence>
<evidence type="ECO:0000256" key="3">
    <source>
        <dbReference type="ARBA" id="ARBA00022519"/>
    </source>
</evidence>
<accession>A0A7T4N6T6</accession>
<keyword evidence="5 7" id="KW-0067">ATP-binding</keyword>
<dbReference type="PANTHER" id="PTHR45772:SF7">
    <property type="entry name" value="AMINO ACID ABC TRANSPORTER ATP-BINDING PROTEIN"/>
    <property type="match status" value="1"/>
</dbReference>
<dbReference type="PANTHER" id="PTHR45772">
    <property type="entry name" value="CONSERVED COMPONENT OF ABC TRANSPORTER FOR NATURAL AMINO ACIDS-RELATED"/>
    <property type="match status" value="1"/>
</dbReference>
<dbReference type="InterPro" id="IPR003439">
    <property type="entry name" value="ABC_transporter-like_ATP-bd"/>
</dbReference>
<dbReference type="GO" id="GO:0005304">
    <property type="term" value="F:L-valine transmembrane transporter activity"/>
    <property type="evidence" value="ECO:0007669"/>
    <property type="project" value="TreeGrafter"/>
</dbReference>
<dbReference type="GO" id="GO:0005524">
    <property type="term" value="F:ATP binding"/>
    <property type="evidence" value="ECO:0007669"/>
    <property type="project" value="UniProtKB-KW"/>
</dbReference>
<dbReference type="GO" id="GO:0015808">
    <property type="term" value="P:L-alanine transport"/>
    <property type="evidence" value="ECO:0007669"/>
    <property type="project" value="TreeGrafter"/>
</dbReference>
<evidence type="ECO:0000256" key="4">
    <source>
        <dbReference type="ARBA" id="ARBA00022741"/>
    </source>
</evidence>
<dbReference type="GO" id="GO:1903805">
    <property type="term" value="P:L-valine import across plasma membrane"/>
    <property type="evidence" value="ECO:0007669"/>
    <property type="project" value="TreeGrafter"/>
</dbReference>
<proteinExistence type="predicted"/>